<dbReference type="EMBL" id="UOFH01000179">
    <property type="protein sequence ID" value="VAW61316.1"/>
    <property type="molecule type" value="Genomic_DNA"/>
</dbReference>
<proteinExistence type="predicted"/>
<gene>
    <name evidence="1" type="ORF">MNBD_GAMMA08-813</name>
</gene>
<feature type="non-terminal residue" evidence="1">
    <location>
        <position position="182"/>
    </location>
</feature>
<reference evidence="1" key="1">
    <citation type="submission" date="2018-06" db="EMBL/GenBank/DDBJ databases">
        <authorList>
            <person name="Zhirakovskaya E."/>
        </authorList>
    </citation>
    <scope>NUCLEOTIDE SEQUENCE</scope>
</reference>
<name>A0A3B0XYR0_9ZZZZ</name>
<accession>A0A3B0XYR0</accession>
<sequence length="182" mass="20193">MKVSLKEARRIERRIENIAHTSIHFSAEIDIYEDVAVDFALEEARLETESKILNSIVLVLARSVIRRKIQESNEVEGVNSLIAMREQLIRTAGIWNDVIGADTGEASTQALRKMVDAKIERSKSSTSSYFDSSGVAFNTISESLVKTALAEKHAIQKKIDNCDDKIAAKNATATIELESEIV</sequence>
<organism evidence="1">
    <name type="scientific">hydrothermal vent metagenome</name>
    <dbReference type="NCBI Taxonomy" id="652676"/>
    <lineage>
        <taxon>unclassified sequences</taxon>
        <taxon>metagenomes</taxon>
        <taxon>ecological metagenomes</taxon>
    </lineage>
</organism>
<dbReference type="AlphaFoldDB" id="A0A3B0XYR0"/>
<evidence type="ECO:0000313" key="1">
    <source>
        <dbReference type="EMBL" id="VAW61316.1"/>
    </source>
</evidence>
<protein>
    <submittedName>
        <fullName evidence="1">Uncharacterized protein</fullName>
    </submittedName>
</protein>